<evidence type="ECO:0000256" key="2">
    <source>
        <dbReference type="ARBA" id="ARBA00006024"/>
    </source>
</evidence>
<organism evidence="19 20">
    <name type="scientific">Ferrimonas marina</name>
    <dbReference type="NCBI Taxonomy" id="299255"/>
    <lineage>
        <taxon>Bacteria</taxon>
        <taxon>Pseudomonadati</taxon>
        <taxon>Pseudomonadota</taxon>
        <taxon>Gammaproteobacteria</taxon>
        <taxon>Alteromonadales</taxon>
        <taxon>Ferrimonadaceae</taxon>
        <taxon>Ferrimonas</taxon>
    </lineage>
</organism>
<evidence type="ECO:0000256" key="1">
    <source>
        <dbReference type="ARBA" id="ARBA00004651"/>
    </source>
</evidence>
<dbReference type="GO" id="GO:0005507">
    <property type="term" value="F:copper ion binding"/>
    <property type="evidence" value="ECO:0007669"/>
    <property type="project" value="TreeGrafter"/>
</dbReference>
<dbReference type="PRINTS" id="PR00943">
    <property type="entry name" value="CUATPASE"/>
</dbReference>
<dbReference type="GO" id="GO:0055070">
    <property type="term" value="P:copper ion homeostasis"/>
    <property type="evidence" value="ECO:0007669"/>
    <property type="project" value="TreeGrafter"/>
</dbReference>
<dbReference type="NCBIfam" id="TIGR01511">
    <property type="entry name" value="ATPase-IB1_Cu"/>
    <property type="match status" value="1"/>
</dbReference>
<dbReference type="InterPro" id="IPR036412">
    <property type="entry name" value="HAD-like_sf"/>
</dbReference>
<dbReference type="PROSITE" id="PS00154">
    <property type="entry name" value="ATPASE_E1_E2"/>
    <property type="match status" value="1"/>
</dbReference>
<dbReference type="Pfam" id="PF12156">
    <property type="entry name" value="ATPase-cat_bd"/>
    <property type="match status" value="1"/>
</dbReference>
<keyword evidence="4 17" id="KW-1003">Cell membrane</keyword>
<feature type="transmembrane region" description="Helical" evidence="17">
    <location>
        <begin position="174"/>
        <end position="201"/>
    </location>
</feature>
<feature type="transmembrane region" description="Helical" evidence="17">
    <location>
        <begin position="451"/>
        <end position="474"/>
    </location>
</feature>
<keyword evidence="11" id="KW-1278">Translocase</keyword>
<name>A0A1M5ND85_9GAMM</name>
<evidence type="ECO:0000256" key="15">
    <source>
        <dbReference type="ARBA" id="ARBA00038904"/>
    </source>
</evidence>
<evidence type="ECO:0000256" key="7">
    <source>
        <dbReference type="ARBA" id="ARBA00022723"/>
    </source>
</evidence>
<dbReference type="FunFam" id="3.30.70.100:FF:000005">
    <property type="entry name" value="Copper-exporting P-type ATPase A"/>
    <property type="match status" value="1"/>
</dbReference>
<evidence type="ECO:0000313" key="20">
    <source>
        <dbReference type="Proteomes" id="UP000184268"/>
    </source>
</evidence>
<evidence type="ECO:0000259" key="18">
    <source>
        <dbReference type="PROSITE" id="PS50846"/>
    </source>
</evidence>
<dbReference type="InterPro" id="IPR027256">
    <property type="entry name" value="P-typ_ATPase_IB"/>
</dbReference>
<evidence type="ECO:0000256" key="11">
    <source>
        <dbReference type="ARBA" id="ARBA00022967"/>
    </source>
</evidence>
<dbReference type="GO" id="GO:0005524">
    <property type="term" value="F:ATP binding"/>
    <property type="evidence" value="ECO:0007669"/>
    <property type="project" value="UniProtKB-UniRule"/>
</dbReference>
<dbReference type="PROSITE" id="PS50846">
    <property type="entry name" value="HMA_2"/>
    <property type="match status" value="1"/>
</dbReference>
<evidence type="ECO:0000256" key="16">
    <source>
        <dbReference type="ARBA" id="ARBA00047424"/>
    </source>
</evidence>
<dbReference type="Gene3D" id="3.30.70.100">
    <property type="match status" value="1"/>
</dbReference>
<accession>A0A1M5ND85</accession>
<feature type="transmembrane region" description="Helical" evidence="17">
    <location>
        <begin position="423"/>
        <end position="445"/>
    </location>
</feature>
<keyword evidence="20" id="KW-1185">Reference proteome</keyword>
<reference evidence="19 20" key="1">
    <citation type="submission" date="2016-11" db="EMBL/GenBank/DDBJ databases">
        <authorList>
            <person name="Jaros S."/>
            <person name="Januszkiewicz K."/>
            <person name="Wedrychowicz H."/>
        </authorList>
    </citation>
    <scope>NUCLEOTIDE SEQUENCE [LARGE SCALE GENOMIC DNA]</scope>
    <source>
        <strain evidence="19 20">DSM 16917</strain>
    </source>
</reference>
<dbReference type="RefSeq" id="WP_067654583.1">
    <property type="nucleotide sequence ID" value="NZ_FQXG01000001.1"/>
</dbReference>
<dbReference type="Gene3D" id="3.40.50.1000">
    <property type="entry name" value="HAD superfamily/HAD-like"/>
    <property type="match status" value="1"/>
</dbReference>
<comment type="similarity">
    <text evidence="2 17">Belongs to the cation transport ATPase (P-type) (TC 3.A.3) family. Type IB subfamily.</text>
</comment>
<evidence type="ECO:0000256" key="5">
    <source>
        <dbReference type="ARBA" id="ARBA00022553"/>
    </source>
</evidence>
<proteinExistence type="inferred from homology"/>
<dbReference type="GO" id="GO:0043682">
    <property type="term" value="F:P-type divalent copper transporter activity"/>
    <property type="evidence" value="ECO:0007669"/>
    <property type="project" value="UniProtKB-EC"/>
</dbReference>
<evidence type="ECO:0000256" key="10">
    <source>
        <dbReference type="ARBA" id="ARBA00022842"/>
    </source>
</evidence>
<comment type="catalytic activity">
    <reaction evidence="16">
        <text>Cu(2+)(in) + ATP + H2O = Cu(2+)(out) + ADP + phosphate + H(+)</text>
        <dbReference type="Rhea" id="RHEA:10376"/>
        <dbReference type="ChEBI" id="CHEBI:15377"/>
        <dbReference type="ChEBI" id="CHEBI:15378"/>
        <dbReference type="ChEBI" id="CHEBI:29036"/>
        <dbReference type="ChEBI" id="CHEBI:30616"/>
        <dbReference type="ChEBI" id="CHEBI:43474"/>
        <dbReference type="ChEBI" id="CHEBI:456216"/>
        <dbReference type="EC" id="7.2.2.9"/>
    </reaction>
</comment>
<evidence type="ECO:0000256" key="12">
    <source>
        <dbReference type="ARBA" id="ARBA00022989"/>
    </source>
</evidence>
<dbReference type="PANTHER" id="PTHR43520:SF5">
    <property type="entry name" value="CATION-TRANSPORTING P-TYPE ATPASE-RELATED"/>
    <property type="match status" value="1"/>
</dbReference>
<dbReference type="AlphaFoldDB" id="A0A1M5ND85"/>
<dbReference type="SUPFAM" id="SSF55008">
    <property type="entry name" value="HMA, heavy metal-associated domain"/>
    <property type="match status" value="1"/>
</dbReference>
<gene>
    <name evidence="19" type="ORF">SAMN02745129_0989</name>
</gene>
<dbReference type="NCBIfam" id="TIGR01525">
    <property type="entry name" value="ATPase-IB_hvy"/>
    <property type="match status" value="1"/>
</dbReference>
<evidence type="ECO:0000256" key="14">
    <source>
        <dbReference type="ARBA" id="ARBA00023136"/>
    </source>
</evidence>
<evidence type="ECO:0000313" key="19">
    <source>
        <dbReference type="EMBL" id="SHG87149.1"/>
    </source>
</evidence>
<keyword evidence="8 17" id="KW-0547">Nucleotide-binding</keyword>
<dbReference type="Gene3D" id="3.40.1110.10">
    <property type="entry name" value="Calcium-transporting ATPase, cytoplasmic domain N"/>
    <property type="match status" value="1"/>
</dbReference>
<evidence type="ECO:0000256" key="9">
    <source>
        <dbReference type="ARBA" id="ARBA00022840"/>
    </source>
</evidence>
<dbReference type="InterPro" id="IPR036163">
    <property type="entry name" value="HMA_dom_sf"/>
</dbReference>
<dbReference type="NCBIfam" id="TIGR01512">
    <property type="entry name" value="ATPase-IB2_Cd"/>
    <property type="match status" value="1"/>
</dbReference>
<keyword evidence="10" id="KW-0460">Magnesium</keyword>
<dbReference type="InterPro" id="IPR023299">
    <property type="entry name" value="ATPase_P-typ_cyto_dom_N"/>
</dbReference>
<evidence type="ECO:0000256" key="4">
    <source>
        <dbReference type="ARBA" id="ARBA00022475"/>
    </source>
</evidence>
<dbReference type="Pfam" id="PF00403">
    <property type="entry name" value="HMA"/>
    <property type="match status" value="1"/>
</dbReference>
<dbReference type="PANTHER" id="PTHR43520">
    <property type="entry name" value="ATP7, ISOFORM B"/>
    <property type="match status" value="1"/>
</dbReference>
<feature type="transmembrane region" description="Helical" evidence="17">
    <location>
        <begin position="247"/>
        <end position="265"/>
    </location>
</feature>
<keyword evidence="9 17" id="KW-0067">ATP-binding</keyword>
<dbReference type="GO" id="GO:0016887">
    <property type="term" value="F:ATP hydrolysis activity"/>
    <property type="evidence" value="ECO:0007669"/>
    <property type="project" value="InterPro"/>
</dbReference>
<dbReference type="SUPFAM" id="SSF81665">
    <property type="entry name" value="Calcium ATPase, transmembrane domain M"/>
    <property type="match status" value="1"/>
</dbReference>
<dbReference type="EC" id="7.2.2.9" evidence="15"/>
<dbReference type="InterPro" id="IPR006121">
    <property type="entry name" value="HMA_dom"/>
</dbReference>
<dbReference type="FunFam" id="2.70.150.10:FF:000002">
    <property type="entry name" value="Copper-transporting ATPase 1, putative"/>
    <property type="match status" value="1"/>
</dbReference>
<feature type="transmembrane region" description="Helical" evidence="17">
    <location>
        <begin position="271"/>
        <end position="289"/>
    </location>
</feature>
<feature type="domain" description="HMA" evidence="18">
    <location>
        <begin position="90"/>
        <end position="156"/>
    </location>
</feature>
<feature type="transmembrane region" description="Helical" evidence="17">
    <location>
        <begin position="767"/>
        <end position="788"/>
    </location>
</feature>
<keyword evidence="14 17" id="KW-0472">Membrane</keyword>
<dbReference type="InterPro" id="IPR001757">
    <property type="entry name" value="P_typ_ATPase"/>
</dbReference>
<dbReference type="Gene3D" id="2.70.150.10">
    <property type="entry name" value="Calcium-transporting ATPase, cytoplasmic transduction domain A"/>
    <property type="match status" value="1"/>
</dbReference>
<feature type="transmembrane region" description="Helical" evidence="17">
    <location>
        <begin position="213"/>
        <end position="235"/>
    </location>
</feature>
<dbReference type="InterPro" id="IPR059000">
    <property type="entry name" value="ATPase_P-type_domA"/>
</dbReference>
<feature type="transmembrane region" description="Helical" evidence="17">
    <location>
        <begin position="745"/>
        <end position="761"/>
    </location>
</feature>
<keyword evidence="7 17" id="KW-0479">Metal-binding</keyword>
<keyword evidence="3" id="KW-0813">Transport</keyword>
<dbReference type="Pfam" id="PF00702">
    <property type="entry name" value="Hydrolase"/>
    <property type="match status" value="1"/>
</dbReference>
<evidence type="ECO:0000256" key="13">
    <source>
        <dbReference type="ARBA" id="ARBA00023065"/>
    </source>
</evidence>
<comment type="subcellular location">
    <subcellularLocation>
        <location evidence="1">Cell membrane</location>
        <topology evidence="1">Multi-pass membrane protein</topology>
    </subcellularLocation>
</comment>
<sequence>MQAALCFHCAEPIPEGSHFVATVDGEAKAMCCPGCAAVADAIMAAGLTDYYRYRTETGQQQAIPPQLASLVAYDLDEVQQEFVAAKGDLKEVMLSIEGISCAACAWLIEKHLARLPGVANISVNTTTQRAILRWDGSQQKLSDLLAAMASIGYQAAPFQVDAQETKNAKESQAFLLRVGLAGLATMQVMMLAVALYTGYFYDLETEFRDYFRWVSLIFATPVVLYSAQPFYFSALRALMSLRVNMDVPVSIAILLAYVASCVATVKGTGEVFFESISMFTFFLLLGRLFEQRARRKASESASNLQKLVPATAWLVQQGEVTQVAARSLKIGQRCRVLAGERIPVDGRVVEGQSQVNESMLTGEQEPVTKGEGAELYAGTVNLDQTLELEVVQVGAQQRLHTLMRLQEAAVANKPQIAQFADRVAGYFVPGILLIALMTYLAWMQLAPEDAFWITLSVLVATCPCALALATPAALTCGTNRLQQQGLLVKSARVLEALPKISTLLFDKTGTLTEGKISLERVVLEQPEQSEAQVLALAAALEAHSTHPYAQAFRPHRDVRLQANEVKVHNGKGLSGIIDGHELKIGKPSFVDAPERPADRLYLARDGQVIASFFLTDRVRDDAAQTITTLKQAGLRCEMLSGDPNPKAVTLAEQLGLDDAHYNHTPEQKLAYLSEQQQQGEVVAMFGDGINDGPVLAGANVSVAMGSGTDLAKCHADLVLLGDRLAPVLAGIDTAKLTNRVIRQNLAISLGYNALILPLAVTGHVPPYLAAAGMSLSSLVVVANSLRLLKVPR</sequence>
<keyword evidence="13" id="KW-0406">Ion transport</keyword>
<dbReference type="GO" id="GO:0005886">
    <property type="term" value="C:plasma membrane"/>
    <property type="evidence" value="ECO:0007669"/>
    <property type="project" value="UniProtKB-SubCell"/>
</dbReference>
<dbReference type="InterPro" id="IPR018303">
    <property type="entry name" value="ATPase_P-typ_P_site"/>
</dbReference>
<dbReference type="InterPro" id="IPR021993">
    <property type="entry name" value="ATPase-cat-bd"/>
</dbReference>
<evidence type="ECO:0000256" key="6">
    <source>
        <dbReference type="ARBA" id="ARBA00022692"/>
    </source>
</evidence>
<dbReference type="InterPro" id="IPR023298">
    <property type="entry name" value="ATPase_P-typ_TM_dom_sf"/>
</dbReference>
<dbReference type="Pfam" id="PF00122">
    <property type="entry name" value="E1-E2_ATPase"/>
    <property type="match status" value="1"/>
</dbReference>
<evidence type="ECO:0000256" key="8">
    <source>
        <dbReference type="ARBA" id="ARBA00022741"/>
    </source>
</evidence>
<dbReference type="PROSITE" id="PS01229">
    <property type="entry name" value="COF_2"/>
    <property type="match status" value="1"/>
</dbReference>
<dbReference type="CDD" id="cd00371">
    <property type="entry name" value="HMA"/>
    <property type="match status" value="1"/>
</dbReference>
<dbReference type="Proteomes" id="UP000184268">
    <property type="component" value="Unassembled WGS sequence"/>
</dbReference>
<dbReference type="CDD" id="cd02079">
    <property type="entry name" value="P-type_ATPase_HM"/>
    <property type="match status" value="1"/>
</dbReference>
<dbReference type="STRING" id="299255.SAMN02745129_0989"/>
<dbReference type="PRINTS" id="PR00119">
    <property type="entry name" value="CATATPASE"/>
</dbReference>
<keyword evidence="5" id="KW-0597">Phosphoprotein</keyword>
<protein>
    <recommendedName>
        <fullName evidence="15">P-type Cu(2+) transporter</fullName>
        <ecNumber evidence="15">7.2.2.9</ecNumber>
    </recommendedName>
</protein>
<dbReference type="InterPro" id="IPR008250">
    <property type="entry name" value="ATPase_P-typ_transduc_dom_A_sf"/>
</dbReference>
<keyword evidence="6 17" id="KW-0812">Transmembrane</keyword>
<keyword evidence="12 17" id="KW-1133">Transmembrane helix</keyword>
<dbReference type="NCBIfam" id="TIGR01494">
    <property type="entry name" value="ATPase_P-type"/>
    <property type="match status" value="1"/>
</dbReference>
<dbReference type="SUPFAM" id="SSF56784">
    <property type="entry name" value="HAD-like"/>
    <property type="match status" value="1"/>
</dbReference>
<evidence type="ECO:0000256" key="17">
    <source>
        <dbReference type="RuleBase" id="RU362081"/>
    </source>
</evidence>
<dbReference type="SUPFAM" id="SSF81653">
    <property type="entry name" value="Calcium ATPase, transduction domain A"/>
    <property type="match status" value="1"/>
</dbReference>
<dbReference type="InterPro" id="IPR023214">
    <property type="entry name" value="HAD_sf"/>
</dbReference>
<dbReference type="OrthoDB" id="9814270at2"/>
<evidence type="ECO:0000256" key="3">
    <source>
        <dbReference type="ARBA" id="ARBA00022448"/>
    </source>
</evidence>
<dbReference type="EMBL" id="FQXG01000001">
    <property type="protein sequence ID" value="SHG87149.1"/>
    <property type="molecule type" value="Genomic_DNA"/>
</dbReference>